<protein>
    <submittedName>
        <fullName evidence="2">Uncharacterized protein LOC103953712</fullName>
    </submittedName>
</protein>
<reference evidence="2" key="1">
    <citation type="submission" date="2018-02" db="EMBL/GenBank/DDBJ databases">
        <title>Rhizophora mucronata_Transcriptome.</title>
        <authorList>
            <person name="Meera S.P."/>
            <person name="Sreeshan A."/>
            <person name="Augustine A."/>
        </authorList>
    </citation>
    <scope>NUCLEOTIDE SEQUENCE</scope>
    <source>
        <tissue evidence="2">Leaf</tissue>
    </source>
</reference>
<accession>A0A2P2JJF5</accession>
<keyword evidence="1" id="KW-0812">Transmembrane</keyword>
<dbReference type="AlphaFoldDB" id="A0A2P2JJF5"/>
<keyword evidence="1" id="KW-0472">Membrane</keyword>
<sequence>MPFSMPIGLYLKRKKKRKEMIAGYTYHSKLVISLQITFFHSVPFFPSYPI</sequence>
<organism evidence="2">
    <name type="scientific">Rhizophora mucronata</name>
    <name type="common">Asiatic mangrove</name>
    <dbReference type="NCBI Taxonomy" id="61149"/>
    <lineage>
        <taxon>Eukaryota</taxon>
        <taxon>Viridiplantae</taxon>
        <taxon>Streptophyta</taxon>
        <taxon>Embryophyta</taxon>
        <taxon>Tracheophyta</taxon>
        <taxon>Spermatophyta</taxon>
        <taxon>Magnoliopsida</taxon>
        <taxon>eudicotyledons</taxon>
        <taxon>Gunneridae</taxon>
        <taxon>Pentapetalae</taxon>
        <taxon>rosids</taxon>
        <taxon>fabids</taxon>
        <taxon>Malpighiales</taxon>
        <taxon>Rhizophoraceae</taxon>
        <taxon>Rhizophora</taxon>
    </lineage>
</organism>
<evidence type="ECO:0000256" key="1">
    <source>
        <dbReference type="SAM" id="Phobius"/>
    </source>
</evidence>
<feature type="transmembrane region" description="Helical" evidence="1">
    <location>
        <begin position="21"/>
        <end position="42"/>
    </location>
</feature>
<dbReference type="EMBL" id="GGEC01013137">
    <property type="protein sequence ID" value="MBW93620.1"/>
    <property type="molecule type" value="Transcribed_RNA"/>
</dbReference>
<evidence type="ECO:0000313" key="2">
    <source>
        <dbReference type="EMBL" id="MBW93620.1"/>
    </source>
</evidence>
<keyword evidence="1" id="KW-1133">Transmembrane helix</keyword>
<name>A0A2P2JJF5_RHIMU</name>
<proteinExistence type="predicted"/>